<feature type="region of interest" description="Disordered" evidence="8">
    <location>
        <begin position="759"/>
        <end position="816"/>
    </location>
</feature>
<evidence type="ECO:0000256" key="6">
    <source>
        <dbReference type="ARBA" id="ARBA00023172"/>
    </source>
</evidence>
<dbReference type="EMBL" id="JBCNJP010000015">
    <property type="protein sequence ID" value="KAK9066637.1"/>
    <property type="molecule type" value="Genomic_DNA"/>
</dbReference>
<keyword evidence="4" id="KW-0862">Zinc</keyword>
<dbReference type="InterPro" id="IPR001207">
    <property type="entry name" value="Transposase_mutator"/>
</dbReference>
<dbReference type="PANTHER" id="PTHR31973:SF190">
    <property type="entry name" value="MULE TRANSPOSASE DOMAIN-CONTAINING PROTEIN"/>
    <property type="match status" value="1"/>
</dbReference>
<organism evidence="10 11">
    <name type="scientific">Deinandra increscens subsp. villosa</name>
    <dbReference type="NCBI Taxonomy" id="3103831"/>
    <lineage>
        <taxon>Eukaryota</taxon>
        <taxon>Viridiplantae</taxon>
        <taxon>Streptophyta</taxon>
        <taxon>Embryophyta</taxon>
        <taxon>Tracheophyta</taxon>
        <taxon>Spermatophyta</taxon>
        <taxon>Magnoliopsida</taxon>
        <taxon>eudicotyledons</taxon>
        <taxon>Gunneridae</taxon>
        <taxon>Pentapetalae</taxon>
        <taxon>asterids</taxon>
        <taxon>campanulids</taxon>
        <taxon>Asterales</taxon>
        <taxon>Asteraceae</taxon>
        <taxon>Asteroideae</taxon>
        <taxon>Heliantheae alliance</taxon>
        <taxon>Madieae</taxon>
        <taxon>Madiinae</taxon>
        <taxon>Deinandra</taxon>
    </lineage>
</organism>
<name>A0AAP0D5H7_9ASTR</name>
<feature type="compositionally biased region" description="Acidic residues" evidence="8">
    <location>
        <begin position="121"/>
        <end position="141"/>
    </location>
</feature>
<dbReference type="PANTHER" id="PTHR31973">
    <property type="entry name" value="POLYPROTEIN, PUTATIVE-RELATED"/>
    <property type="match status" value="1"/>
</dbReference>
<dbReference type="Pfam" id="PF10551">
    <property type="entry name" value="MULE"/>
    <property type="match status" value="1"/>
</dbReference>
<accession>A0AAP0D5H7</accession>
<sequence>MDPDYIFREHMTQDEVNKIYLCSPSSHKQCEEDRIEELSGLEIVTIDKNRQILSLNQNDNEADDKVNHLAENVISEADVEDDENEPDDDDFIPNHEDVIDDVEVDMRDFRFNVDENIELENQEANEQVENDPEILDNEEFDSGSASDEGETSHVKRTLRQYRKAHHNTDTFYIGQTFGSKEEFKKLVREHGVKTRRQIRVFKDESLRVRAVCWGTIPKFDDYAPSNDGGRCKKTNEVQPSNECVGSSNVSKDEGPLVKNVGGRGKKSNPEDEGCPWAVLISRKEDTETWVLKTLVDEHTCHPTRKVKGCTATFLSTQIMEQIRDNPTIPVKAIQEHLQRMFEVEVSHMKAFRAKTIALEKINGDYNLQYGMLRDYVEELVKSNPGTTVKIEVEPSTDPTSNTRKFKRIHLCLGSLKKGFKAIGRDLLGLDGAFLKGPYPGQVLTAVGVDPNNSIYPLSYAIVEAETLNSWTWFLNCLGEDLGLEANSNFTFISDRQKGIIPALEKVFPCAEHRFCLRHINENMKQKFRGKAYKDALWKLATVTTTIQFEKAMDELKALNKDAQEWLSKIPPKQWSRSHFSGRAVSDVLLNNMCEVMNAKILGARDKPIITALEYIRDYCMKRIVTILNVIDKSQGLLTPYATKLIEKNKKDANRYRVSWNGEDHYQVIGTTDNQYVVNMDERTCACRGWELTGIPCRHAVAAIWNRAVFKNEGGMVESYVNPIYRMDRWKAVYSYKVYPINGSSLWPKSQVPIIIIPPTHHKPVGRPRKARKRSAIEMEEVTRTGKLSKKGSGGTCSKCKKKGHNSRTCKGQEQAG</sequence>
<feature type="compositionally biased region" description="Basic residues" evidence="8">
    <location>
        <begin position="759"/>
        <end position="773"/>
    </location>
</feature>
<dbReference type="SMART" id="SM00575">
    <property type="entry name" value="ZnF_PMZ"/>
    <property type="match status" value="1"/>
</dbReference>
<evidence type="ECO:0000256" key="7">
    <source>
        <dbReference type="PROSITE-ProRule" id="PRU00325"/>
    </source>
</evidence>
<dbReference type="Proteomes" id="UP001408789">
    <property type="component" value="Unassembled WGS sequence"/>
</dbReference>
<evidence type="ECO:0000259" key="9">
    <source>
        <dbReference type="PROSITE" id="PS50966"/>
    </source>
</evidence>
<keyword evidence="2" id="KW-0479">Metal-binding</keyword>
<dbReference type="InterPro" id="IPR007527">
    <property type="entry name" value="Znf_SWIM"/>
</dbReference>
<evidence type="ECO:0000256" key="4">
    <source>
        <dbReference type="ARBA" id="ARBA00022833"/>
    </source>
</evidence>
<dbReference type="GO" id="GO:0008270">
    <property type="term" value="F:zinc ion binding"/>
    <property type="evidence" value="ECO:0007669"/>
    <property type="project" value="UniProtKB-KW"/>
</dbReference>
<dbReference type="InterPro" id="IPR006564">
    <property type="entry name" value="Znf_PMZ"/>
</dbReference>
<proteinExistence type="predicted"/>
<keyword evidence="3 7" id="KW-0863">Zinc-finger</keyword>
<reference evidence="10 11" key="1">
    <citation type="submission" date="2024-04" db="EMBL/GenBank/DDBJ databases">
        <title>The reference genome of an endangered Asteraceae, Deinandra increscens subsp. villosa, native to the Central Coast of California.</title>
        <authorList>
            <person name="Guilliams M."/>
            <person name="Hasenstab-Lehman K."/>
            <person name="Meyer R."/>
            <person name="Mcevoy S."/>
        </authorList>
    </citation>
    <scope>NUCLEOTIDE SEQUENCE [LARGE SCALE GENOMIC DNA]</scope>
    <source>
        <tissue evidence="10">Leaf</tissue>
    </source>
</reference>
<dbReference type="PROSITE" id="PS01007">
    <property type="entry name" value="TRANSPOSASE_MUTATOR"/>
    <property type="match status" value="1"/>
</dbReference>
<evidence type="ECO:0000256" key="1">
    <source>
        <dbReference type="ARBA" id="ARBA00022578"/>
    </source>
</evidence>
<keyword evidence="6" id="KW-0233">DNA recombination</keyword>
<dbReference type="Pfam" id="PF04434">
    <property type="entry name" value="SWIM"/>
    <property type="match status" value="1"/>
</dbReference>
<dbReference type="InterPro" id="IPR018289">
    <property type="entry name" value="MULE_transposase_dom"/>
</dbReference>
<feature type="compositionally biased region" description="Basic residues" evidence="8">
    <location>
        <begin position="798"/>
        <end position="807"/>
    </location>
</feature>
<comment type="caution">
    <text evidence="10">The sequence shown here is derived from an EMBL/GenBank/DDBJ whole genome shotgun (WGS) entry which is preliminary data.</text>
</comment>
<keyword evidence="11" id="KW-1185">Reference proteome</keyword>
<evidence type="ECO:0000256" key="8">
    <source>
        <dbReference type="SAM" id="MobiDB-lite"/>
    </source>
</evidence>
<protein>
    <recommendedName>
        <fullName evidence="9">SWIM-type domain-containing protein</fullName>
    </recommendedName>
</protein>
<evidence type="ECO:0000256" key="2">
    <source>
        <dbReference type="ARBA" id="ARBA00022723"/>
    </source>
</evidence>
<feature type="region of interest" description="Disordered" evidence="8">
    <location>
        <begin position="121"/>
        <end position="154"/>
    </location>
</feature>
<dbReference type="AlphaFoldDB" id="A0AAP0D5H7"/>
<evidence type="ECO:0000313" key="10">
    <source>
        <dbReference type="EMBL" id="KAK9066637.1"/>
    </source>
</evidence>
<evidence type="ECO:0000313" key="11">
    <source>
        <dbReference type="Proteomes" id="UP001408789"/>
    </source>
</evidence>
<keyword evidence="1" id="KW-0815">Transposition</keyword>
<dbReference type="GO" id="GO:0004803">
    <property type="term" value="F:transposase activity"/>
    <property type="evidence" value="ECO:0007669"/>
    <property type="project" value="InterPro"/>
</dbReference>
<evidence type="ECO:0000256" key="3">
    <source>
        <dbReference type="ARBA" id="ARBA00022771"/>
    </source>
</evidence>
<dbReference type="GO" id="GO:0003677">
    <property type="term" value="F:DNA binding"/>
    <property type="evidence" value="ECO:0007669"/>
    <property type="project" value="UniProtKB-KW"/>
</dbReference>
<gene>
    <name evidence="10" type="ORF">SSX86_013960</name>
</gene>
<feature type="region of interest" description="Disordered" evidence="8">
    <location>
        <begin position="242"/>
        <end position="269"/>
    </location>
</feature>
<feature type="domain" description="SWIM-type" evidence="9">
    <location>
        <begin position="675"/>
        <end position="707"/>
    </location>
</feature>
<feature type="compositionally biased region" description="Basic and acidic residues" evidence="8">
    <location>
        <begin position="774"/>
        <end position="783"/>
    </location>
</feature>
<evidence type="ECO:0000256" key="5">
    <source>
        <dbReference type="ARBA" id="ARBA00023125"/>
    </source>
</evidence>
<dbReference type="PROSITE" id="PS50966">
    <property type="entry name" value="ZF_SWIM"/>
    <property type="match status" value="1"/>
</dbReference>
<keyword evidence="5" id="KW-0238">DNA-binding</keyword>
<dbReference type="GO" id="GO:0006313">
    <property type="term" value="P:DNA transposition"/>
    <property type="evidence" value="ECO:0007669"/>
    <property type="project" value="InterPro"/>
</dbReference>